<evidence type="ECO:0000313" key="8">
    <source>
        <dbReference type="EMBL" id="OFC28456.1"/>
    </source>
</evidence>
<evidence type="ECO:0000313" key="9">
    <source>
        <dbReference type="Proteomes" id="UP000175616"/>
    </source>
</evidence>
<comment type="similarity">
    <text evidence="2">Belongs to the FliQ/MopD/SpaQ family.</text>
</comment>
<accession>A0A1E7YIQ6</accession>
<evidence type="ECO:0000256" key="2">
    <source>
        <dbReference type="ARBA" id="ARBA00006156"/>
    </source>
</evidence>
<dbReference type="AlphaFoldDB" id="A0A1E7YIQ6"/>
<gene>
    <name evidence="8" type="ORF">BAE27_15465</name>
</gene>
<dbReference type="GO" id="GO:0005886">
    <property type="term" value="C:plasma membrane"/>
    <property type="evidence" value="ECO:0007669"/>
    <property type="project" value="UniProtKB-SubCell"/>
</dbReference>
<dbReference type="GO" id="GO:0009306">
    <property type="term" value="P:protein secretion"/>
    <property type="evidence" value="ECO:0007669"/>
    <property type="project" value="InterPro"/>
</dbReference>
<dbReference type="PRINTS" id="PR00952">
    <property type="entry name" value="TYPE3IMQPROT"/>
</dbReference>
<comment type="subcellular location">
    <subcellularLocation>
        <location evidence="1">Cell membrane</location>
        <topology evidence="1">Multi-pass membrane protein</topology>
    </subcellularLocation>
</comment>
<keyword evidence="6 7" id="KW-0472">Membrane</keyword>
<evidence type="ECO:0000256" key="6">
    <source>
        <dbReference type="ARBA" id="ARBA00023136"/>
    </source>
</evidence>
<dbReference type="Pfam" id="PF01313">
    <property type="entry name" value="Bac_export_3"/>
    <property type="match status" value="1"/>
</dbReference>
<keyword evidence="5 7" id="KW-1133">Transmembrane helix</keyword>
<evidence type="ECO:0000256" key="4">
    <source>
        <dbReference type="ARBA" id="ARBA00022692"/>
    </source>
</evidence>
<evidence type="ECO:0000256" key="3">
    <source>
        <dbReference type="ARBA" id="ARBA00022475"/>
    </source>
</evidence>
<feature type="transmembrane region" description="Helical" evidence="7">
    <location>
        <begin position="12"/>
        <end position="35"/>
    </location>
</feature>
<reference evidence="8 9" key="1">
    <citation type="submission" date="2016-06" db="EMBL/GenBank/DDBJ databases">
        <title>Gene turnover analysis identifies the evolutionary adaptation of the extremophile Acidithiobacillus caldus.</title>
        <authorList>
            <person name="Zhang X."/>
        </authorList>
    </citation>
    <scope>NUCLEOTIDE SEQUENCE [LARGE SCALE GENOMIC DNA]</scope>
    <source>
        <strain evidence="8 9">DX</strain>
    </source>
</reference>
<proteinExistence type="inferred from homology"/>
<keyword evidence="3" id="KW-1003">Cell membrane</keyword>
<evidence type="ECO:0000256" key="1">
    <source>
        <dbReference type="ARBA" id="ARBA00004651"/>
    </source>
</evidence>
<name>A0A1E7YIQ6_9PROT</name>
<keyword evidence="4 7" id="KW-0812">Transmembrane</keyword>
<feature type="transmembrane region" description="Helical" evidence="7">
    <location>
        <begin position="50"/>
        <end position="76"/>
    </location>
</feature>
<evidence type="ECO:0000256" key="7">
    <source>
        <dbReference type="SAM" id="Phobius"/>
    </source>
</evidence>
<evidence type="ECO:0008006" key="10">
    <source>
        <dbReference type="Google" id="ProtNLM"/>
    </source>
</evidence>
<dbReference type="EMBL" id="LZYE01000382">
    <property type="protein sequence ID" value="OFC28456.1"/>
    <property type="molecule type" value="Genomic_DNA"/>
</dbReference>
<dbReference type="PANTHER" id="PTHR34040">
    <property type="entry name" value="FLAGELLAR BIOSYNTHETIC PROTEIN FLIQ"/>
    <property type="match status" value="1"/>
</dbReference>
<dbReference type="InterPro" id="IPR002191">
    <property type="entry name" value="Bac_export_3"/>
</dbReference>
<dbReference type="Proteomes" id="UP000175616">
    <property type="component" value="Unassembled WGS sequence"/>
</dbReference>
<organism evidence="8 9">
    <name type="scientific">Acidithiobacillus caldus</name>
    <dbReference type="NCBI Taxonomy" id="33059"/>
    <lineage>
        <taxon>Bacteria</taxon>
        <taxon>Pseudomonadati</taxon>
        <taxon>Pseudomonadota</taxon>
        <taxon>Acidithiobacillia</taxon>
        <taxon>Acidithiobacillales</taxon>
        <taxon>Acidithiobacillaceae</taxon>
        <taxon>Acidithiobacillus</taxon>
    </lineage>
</organism>
<dbReference type="PANTHER" id="PTHR34040:SF2">
    <property type="entry name" value="FLAGELLAR BIOSYNTHETIC PROTEIN FLIQ"/>
    <property type="match status" value="1"/>
</dbReference>
<evidence type="ECO:0000256" key="5">
    <source>
        <dbReference type="ARBA" id="ARBA00022989"/>
    </source>
</evidence>
<protein>
    <recommendedName>
        <fullName evidence="10">Flagellar biosynthesis protein FliQ</fullName>
    </recommendedName>
</protein>
<sequence>MLEALTQAAKTGLLMGAPLFGVLLFSGIFIGLFQVASQLNDMSVSFVPKFLLFVLVVVLFGGSIVGWYIHFFVHWYEEIPHWIRFH</sequence>
<comment type="caution">
    <text evidence="8">The sequence shown here is derived from an EMBL/GenBank/DDBJ whole genome shotgun (WGS) entry which is preliminary data.</text>
</comment>